<feature type="compositionally biased region" description="Pro residues" evidence="6">
    <location>
        <begin position="1432"/>
        <end position="1443"/>
    </location>
</feature>
<feature type="compositionally biased region" description="Low complexity" evidence="6">
    <location>
        <begin position="231"/>
        <end position="242"/>
    </location>
</feature>
<feature type="compositionally biased region" description="Polar residues" evidence="6">
    <location>
        <begin position="1308"/>
        <end position="1318"/>
    </location>
</feature>
<dbReference type="GO" id="GO:0006355">
    <property type="term" value="P:regulation of DNA-templated transcription"/>
    <property type="evidence" value="ECO:0007669"/>
    <property type="project" value="TreeGrafter"/>
</dbReference>
<sequence length="1586" mass="171112">MQSDAAEAALGLLGLTGAFPSPSATTTTIPAKRKQPPPSPHSPSSRDGHDSQSSDTISCICGFTYDDGFSIGCDSCARWVHAACFSIVEHQVPDEWYCWVCEPRPVDRDRAVKLQKARQRQAVAQASANAPTNSRRRASPGVERKTRKPSALAAADGPSHANDKAPHGNKRKRRASTSVNPHHHPHPQEDEHVDIDEPWTHSYVPITKDIIPGDETRDRLRRVASDWRGVSAINANPSPSSSLPHTPGCTTPALLTPDDLPYASSASLCPPQISLAHLHGAASGTAWPGLVSTGNSVRPPSYAVHATQPIQSSKLIAPYPSTIIPTAMYLRDPLNAYAHLGMPKPYVHLFGPPLDVALDARITGDQSRFVRSGCRPNAILRPMFCGPQAKKAGKDEREEEGVTFGIFALRDLKANEEIVLGWEWDDDNVVHHLPALIQSPFAFPQHQLQHFRKQMTSMLHSLASTFTTCACGAKARDCVLTRIAEFVENQTPLTPSPSPPSQFTKEKEKHAGKSRKGDRAEDKGSPAPVDLGPLIGIERGFRTRERIPSSGGMGGVELVPPSSSAEAGPSRLPADVSSKSRRVSFPDDLLNSHTKTKKGKSRKGKARAEDDDVSDGENERGKGRPRARRRSGIEPEPEAMDVDEPPREECLPPKLRKAWIAAKSAERLREQRRGDAMSSALSTGGGMDDVKDESYFDSRDMPPPPVPHLYAPPDLPSSYYPPPISATSSSSSSSSTSSRQRAATDGGTASPSVPFSKLSLLSPVAPLPSDASRPNAPPTPSTSKAPEKPAKADPKKQGRPSQPPASDAVPAKGTTKPANAKAAKGKEKAKEPVEESESEKEVKPRPKPKSKVSKESAKDKDKEQAMRPSTPATEADEPVLQPCLRRDGTSSPKPTKRAAPVSVARIREKAKEKEKARSVSAEASTARSTATASPSIPPTSLAVLSIPTSPAPPTTTPVILRPELPPEPPDQTLSSAGFAADVEDKTTDAMDVDYAPDSSPKAPPIVSAPAPPTPPAVSCNAVPTSTAPSPSPVASPVVPPSILLSPPVPTARSPSPPPTLSQPSEAHKVSRPESESEPVAAEPAVPVQDVMEVDDHEADIRQSSPAVQPAIGTASVRVVDPSESEAMSEIVVDRPPAPPSEPLAELARECEPEQPKEPPPTKVKLSLKDFALRKKKQREEQKEREKEEQEKVATESPRIPMTRPDPDSESPAAAAAPESNVSGSDASMKARTDDEHADVKTTEQVKVPEVELAENERSLQEPLSRDGFKHVNGTTSDSMGVDMDRSGEERRPLSPVAQDVKSDALPNGHTTQASSRRSPTPERYLNGHKRASSPISNGRRRSPSEDLDWRRRSAGRRTPSEEFEDRRDHRRTDSLQAKVELLDNHILNGFAAPARDLSPVDSYLVQDSDHQHTVSPGTPPRTTSPKLSYSPPRNPLSRPPQTQPPSQEDGEIFSPPPPKAPPLAPRSHTPPTHPRSFYTARGDTSPTRRSPPLSARRPLHPTQYPRNSGPPRLAPSAPRALRESGAYPPLSMYAGQNAPYFAPRGPSADRDRERDRARDWGRDRGDNDRSWIPGPSRGRGRGTWGR</sequence>
<dbReference type="InterPro" id="IPR001965">
    <property type="entry name" value="Znf_PHD"/>
</dbReference>
<dbReference type="InterPro" id="IPR019787">
    <property type="entry name" value="Znf_PHD-finger"/>
</dbReference>
<dbReference type="InterPro" id="IPR019786">
    <property type="entry name" value="Zinc_finger_PHD-type_CS"/>
</dbReference>
<reference evidence="8" key="1">
    <citation type="submission" date="2019-01" db="EMBL/GenBank/DDBJ databases">
        <title>Draft genome sequences of three monokaryotic isolates of the white-rot basidiomycete fungus Dichomitus squalens.</title>
        <authorList>
            <consortium name="DOE Joint Genome Institute"/>
            <person name="Lopez S.C."/>
            <person name="Andreopoulos B."/>
            <person name="Pangilinan J."/>
            <person name="Lipzen A."/>
            <person name="Riley R."/>
            <person name="Ahrendt S."/>
            <person name="Ng V."/>
            <person name="Barry K."/>
            <person name="Daum C."/>
            <person name="Grigoriev I.V."/>
            <person name="Hilden K.S."/>
            <person name="Makela M.R."/>
            <person name="de Vries R.P."/>
        </authorList>
    </citation>
    <scope>NUCLEOTIDE SEQUENCE [LARGE SCALE GENOMIC DNA]</scope>
    <source>
        <strain evidence="8">OM18370.1</strain>
    </source>
</reference>
<feature type="compositionally biased region" description="Low complexity" evidence="6">
    <location>
        <begin position="1209"/>
        <end position="1219"/>
    </location>
</feature>
<feature type="compositionally biased region" description="Low complexity" evidence="6">
    <location>
        <begin position="15"/>
        <end position="30"/>
    </location>
</feature>
<evidence type="ECO:0000256" key="5">
    <source>
        <dbReference type="PROSITE-ProRule" id="PRU00146"/>
    </source>
</evidence>
<dbReference type="GO" id="GO:0008270">
    <property type="term" value="F:zinc ion binding"/>
    <property type="evidence" value="ECO:0007669"/>
    <property type="project" value="UniProtKB-KW"/>
</dbReference>
<feature type="compositionally biased region" description="Basic and acidic residues" evidence="6">
    <location>
        <begin position="1065"/>
        <end position="1074"/>
    </location>
</feature>
<gene>
    <name evidence="8" type="ORF">BD311DRAFT_702445</name>
</gene>
<feature type="compositionally biased region" description="Low complexity" evidence="6">
    <location>
        <begin position="725"/>
        <end position="738"/>
    </location>
</feature>
<dbReference type="Pfam" id="PF20826">
    <property type="entry name" value="PHD_5"/>
    <property type="match status" value="1"/>
</dbReference>
<feature type="region of interest" description="Disordered" evidence="6">
    <location>
        <begin position="1401"/>
        <end position="1586"/>
    </location>
</feature>
<feature type="compositionally biased region" description="Basic and acidic residues" evidence="6">
    <location>
        <begin position="852"/>
        <end position="865"/>
    </location>
</feature>
<dbReference type="PROSITE" id="PS50016">
    <property type="entry name" value="ZF_PHD_2"/>
    <property type="match status" value="1"/>
</dbReference>
<feature type="compositionally biased region" description="Pro residues" evidence="6">
    <location>
        <begin position="713"/>
        <end position="724"/>
    </location>
</feature>
<dbReference type="InterPro" id="IPR013083">
    <property type="entry name" value="Znf_RING/FYVE/PHD"/>
</dbReference>
<feature type="compositionally biased region" description="Basic and acidic residues" evidence="6">
    <location>
        <begin position="504"/>
        <end position="524"/>
    </location>
</feature>
<evidence type="ECO:0000313" key="8">
    <source>
        <dbReference type="EMBL" id="TBU24224.1"/>
    </source>
</evidence>
<evidence type="ECO:0000256" key="1">
    <source>
        <dbReference type="ARBA" id="ARBA00022723"/>
    </source>
</evidence>
<dbReference type="InterPro" id="IPR001214">
    <property type="entry name" value="SET_dom"/>
</dbReference>
<proteinExistence type="predicted"/>
<feature type="compositionally biased region" description="Low complexity" evidence="6">
    <location>
        <begin position="756"/>
        <end position="769"/>
    </location>
</feature>
<feature type="compositionally biased region" description="Basic and acidic residues" evidence="6">
    <location>
        <begin position="905"/>
        <end position="917"/>
    </location>
</feature>
<feature type="region of interest" description="Disordered" evidence="6">
    <location>
        <begin position="231"/>
        <end position="250"/>
    </location>
</feature>
<dbReference type="GO" id="GO:0070210">
    <property type="term" value="C:Rpd3L-Expanded complex"/>
    <property type="evidence" value="ECO:0007669"/>
    <property type="project" value="TreeGrafter"/>
</dbReference>
<dbReference type="InterPro" id="IPR011011">
    <property type="entry name" value="Znf_FYVE_PHD"/>
</dbReference>
<feature type="region of interest" description="Disordered" evidence="6">
    <location>
        <begin position="667"/>
        <end position="1373"/>
    </location>
</feature>
<feature type="region of interest" description="Disordered" evidence="6">
    <location>
        <begin position="490"/>
        <end position="655"/>
    </location>
</feature>
<dbReference type="Gene3D" id="3.30.40.10">
    <property type="entry name" value="Zinc/RING finger domain, C3HC4 (zinc finger)"/>
    <property type="match status" value="1"/>
</dbReference>
<feature type="compositionally biased region" description="Pro residues" evidence="6">
    <location>
        <begin position="1046"/>
        <end position="1060"/>
    </location>
</feature>
<feature type="compositionally biased region" description="Basic residues" evidence="6">
    <location>
        <begin position="167"/>
        <end position="185"/>
    </location>
</feature>
<evidence type="ECO:0000256" key="2">
    <source>
        <dbReference type="ARBA" id="ARBA00022771"/>
    </source>
</evidence>
<feature type="compositionally biased region" description="Low complexity" evidence="6">
    <location>
        <begin position="918"/>
        <end position="942"/>
    </location>
</feature>
<evidence type="ECO:0000256" key="6">
    <source>
        <dbReference type="SAM" id="MobiDB-lite"/>
    </source>
</evidence>
<dbReference type="InterPro" id="IPR046341">
    <property type="entry name" value="SET_dom_sf"/>
</dbReference>
<feature type="compositionally biased region" description="Low complexity" evidence="6">
    <location>
        <begin position="1077"/>
        <end position="1087"/>
    </location>
</feature>
<dbReference type="OrthoDB" id="79252at2759"/>
<feature type="compositionally biased region" description="Basic and acidic residues" evidence="6">
    <location>
        <begin position="688"/>
        <end position="700"/>
    </location>
</feature>
<evidence type="ECO:0000256" key="4">
    <source>
        <dbReference type="ARBA" id="ARBA00022853"/>
    </source>
</evidence>
<feature type="compositionally biased region" description="Basic and acidic residues" evidence="6">
    <location>
        <begin position="824"/>
        <end position="844"/>
    </location>
</feature>
<feature type="compositionally biased region" description="Basic and acidic residues" evidence="6">
    <location>
        <begin position="1146"/>
        <end position="1156"/>
    </location>
</feature>
<keyword evidence="4" id="KW-0156">Chromatin regulator</keyword>
<feature type="compositionally biased region" description="Basic and acidic residues" evidence="6">
    <location>
        <begin position="1358"/>
        <end position="1373"/>
    </location>
</feature>
<feature type="domain" description="PHD-type" evidence="7">
    <location>
        <begin position="56"/>
        <end position="104"/>
    </location>
</feature>
<keyword evidence="2 5" id="KW-0863">Zinc-finger</keyword>
<feature type="compositionally biased region" description="Basic and acidic residues" evidence="6">
    <location>
        <begin position="785"/>
        <end position="796"/>
    </location>
</feature>
<feature type="compositionally biased region" description="Basic and acidic residues" evidence="6">
    <location>
        <begin position="1342"/>
        <end position="1351"/>
    </location>
</feature>
<dbReference type="Gene3D" id="2.170.270.10">
    <property type="entry name" value="SET domain"/>
    <property type="match status" value="1"/>
</dbReference>
<feature type="compositionally biased region" description="Low complexity" evidence="6">
    <location>
        <begin position="998"/>
        <end position="1008"/>
    </location>
</feature>
<dbReference type="SUPFAM" id="SSF82199">
    <property type="entry name" value="SET domain"/>
    <property type="match status" value="1"/>
</dbReference>
<feature type="compositionally biased region" description="Basic and acidic residues" evidence="6">
    <location>
        <begin position="1282"/>
        <end position="1292"/>
    </location>
</feature>
<protein>
    <recommendedName>
        <fullName evidence="7">PHD-type domain-containing protein</fullName>
    </recommendedName>
</protein>
<feature type="region of interest" description="Disordered" evidence="6">
    <location>
        <begin position="117"/>
        <end position="196"/>
    </location>
</feature>
<feature type="compositionally biased region" description="Pro residues" evidence="6">
    <location>
        <begin position="1454"/>
        <end position="1464"/>
    </location>
</feature>
<accession>A0A4Q9MAJ0</accession>
<feature type="compositionally biased region" description="Low complexity" evidence="6">
    <location>
        <begin position="120"/>
        <end position="130"/>
    </location>
</feature>
<dbReference type="GO" id="GO:0034967">
    <property type="term" value="C:Set3 complex"/>
    <property type="evidence" value="ECO:0007669"/>
    <property type="project" value="TreeGrafter"/>
</dbReference>
<keyword evidence="1" id="KW-0479">Metal-binding</keyword>
<dbReference type="PANTHER" id="PTHR46462:SF3">
    <property type="entry name" value="UPSET, ISOFORM A"/>
    <property type="match status" value="1"/>
</dbReference>
<feature type="compositionally biased region" description="Pro residues" evidence="6">
    <location>
        <begin position="1029"/>
        <end position="1039"/>
    </location>
</feature>
<feature type="compositionally biased region" description="Low complexity" evidence="6">
    <location>
        <begin position="1510"/>
        <end position="1519"/>
    </location>
</feature>
<dbReference type="SUPFAM" id="SSF57903">
    <property type="entry name" value="FYVE/PHD zinc finger"/>
    <property type="match status" value="1"/>
</dbReference>
<feature type="region of interest" description="Disordered" evidence="6">
    <location>
        <begin position="15"/>
        <end position="52"/>
    </location>
</feature>
<feature type="compositionally biased region" description="Polar residues" evidence="6">
    <location>
        <begin position="1413"/>
        <end position="1427"/>
    </location>
</feature>
<dbReference type="SMART" id="SM00249">
    <property type="entry name" value="PHD"/>
    <property type="match status" value="1"/>
</dbReference>
<evidence type="ECO:0000259" key="7">
    <source>
        <dbReference type="PROSITE" id="PS50016"/>
    </source>
</evidence>
<dbReference type="PROSITE" id="PS01359">
    <property type="entry name" value="ZF_PHD_1"/>
    <property type="match status" value="1"/>
</dbReference>
<feature type="compositionally biased region" description="Basic residues" evidence="6">
    <location>
        <begin position="594"/>
        <end position="605"/>
    </location>
</feature>
<feature type="compositionally biased region" description="Basic and acidic residues" evidence="6">
    <location>
        <begin position="1547"/>
        <end position="1569"/>
    </location>
</feature>
<feature type="compositionally biased region" description="Low complexity" evidence="6">
    <location>
        <begin position="1484"/>
        <end position="1496"/>
    </location>
</feature>
<dbReference type="Pfam" id="PF00856">
    <property type="entry name" value="SET"/>
    <property type="match status" value="1"/>
</dbReference>
<organism evidence="8">
    <name type="scientific">Dichomitus squalens</name>
    <dbReference type="NCBI Taxonomy" id="114155"/>
    <lineage>
        <taxon>Eukaryota</taxon>
        <taxon>Fungi</taxon>
        <taxon>Dikarya</taxon>
        <taxon>Basidiomycota</taxon>
        <taxon>Agaricomycotina</taxon>
        <taxon>Agaricomycetes</taxon>
        <taxon>Polyporales</taxon>
        <taxon>Polyporaceae</taxon>
        <taxon>Dichomitus</taxon>
    </lineage>
</organism>
<dbReference type="GO" id="GO:0006325">
    <property type="term" value="P:chromatin organization"/>
    <property type="evidence" value="ECO:0007669"/>
    <property type="project" value="UniProtKB-KW"/>
</dbReference>
<feature type="compositionally biased region" description="Low complexity" evidence="6">
    <location>
        <begin position="810"/>
        <end position="822"/>
    </location>
</feature>
<name>A0A4Q9MAJ0_9APHY</name>
<dbReference type="Proteomes" id="UP000292957">
    <property type="component" value="Unassembled WGS sequence"/>
</dbReference>
<keyword evidence="3" id="KW-0862">Zinc</keyword>
<feature type="compositionally biased region" description="Basic and acidic residues" evidence="6">
    <location>
        <begin position="1228"/>
        <end position="1269"/>
    </location>
</feature>
<dbReference type="PANTHER" id="PTHR46462">
    <property type="entry name" value="UPSET, ISOFORM A"/>
    <property type="match status" value="1"/>
</dbReference>
<dbReference type="SMART" id="SM00317">
    <property type="entry name" value="SET"/>
    <property type="match status" value="1"/>
</dbReference>
<feature type="compositionally biased region" description="Low complexity" evidence="6">
    <location>
        <begin position="1016"/>
        <end position="1028"/>
    </location>
</feature>
<dbReference type="EMBL" id="ML143484">
    <property type="protein sequence ID" value="TBU24224.1"/>
    <property type="molecule type" value="Genomic_DNA"/>
</dbReference>
<feature type="compositionally biased region" description="Basic and acidic residues" evidence="6">
    <location>
        <begin position="1166"/>
        <end position="1193"/>
    </location>
</feature>
<evidence type="ECO:0000256" key="3">
    <source>
        <dbReference type="ARBA" id="ARBA00022833"/>
    </source>
</evidence>